<dbReference type="InterPro" id="IPR029752">
    <property type="entry name" value="D-isomer_DH_CS1"/>
</dbReference>
<dbReference type="PROSITE" id="PS00065">
    <property type="entry name" value="D_2_HYDROXYACID_DH_1"/>
    <property type="match status" value="1"/>
</dbReference>
<dbReference type="InterPro" id="IPR006140">
    <property type="entry name" value="D-isomer_DH_NAD-bd"/>
</dbReference>
<dbReference type="InterPro" id="IPR029009">
    <property type="entry name" value="ASB_dom_sf"/>
</dbReference>
<dbReference type="PROSITE" id="PS00670">
    <property type="entry name" value="D_2_HYDROXYACID_DH_2"/>
    <property type="match status" value="1"/>
</dbReference>
<comment type="catalytic activity">
    <reaction evidence="13">
        <text>(2R)-3-phosphoglycerate + NAD(+) = 3-phosphooxypyruvate + NADH + H(+)</text>
        <dbReference type="Rhea" id="RHEA:12641"/>
        <dbReference type="ChEBI" id="CHEBI:15378"/>
        <dbReference type="ChEBI" id="CHEBI:18110"/>
        <dbReference type="ChEBI" id="CHEBI:57540"/>
        <dbReference type="ChEBI" id="CHEBI:57945"/>
        <dbReference type="ChEBI" id="CHEBI:58272"/>
        <dbReference type="EC" id="1.1.1.95"/>
    </reaction>
</comment>
<comment type="pathway">
    <text evidence="2">Amino-acid biosynthesis; L-serine biosynthesis; L-serine from 3-phospho-D-glycerate: step 1/3.</text>
</comment>
<dbReference type="CDD" id="cd12173">
    <property type="entry name" value="PGDH_4"/>
    <property type="match status" value="1"/>
</dbReference>
<name>A0A2S8SU38_9BACT</name>
<dbReference type="Pfam" id="PF00389">
    <property type="entry name" value="2-Hacid_dh"/>
    <property type="match status" value="1"/>
</dbReference>
<sequence>MPTVLVCDPIAENGIEILQKTADVDVKIGLTEDQLVEIVAHYDALMVRSQTKITRRVLEAATKLQIVGRAGVGVDNIDVPAATERGVIVVNSPAGNTVAVAELALGMMISLVRKLIPAHNSVADGEWKRSKFLGTELYGKTLGIVGVGRIGVEVSRRAASFGMTILGFDPFLTSQRAAQLGIEATSIEDILKRADFVTLHTPLTKETRHLINADSLATMKPNAIILNCARGGIIDENALYNALKAGQIGGAGLDVYEVEPPKENPLCTLDNVILTPHLGASTEEAQVEVALDVARQIVDVLEGRSPSSAVNLPALPPEAREFISPFLPLMEKLGRVQAQIAAGRLESIEISYCGDLADYDVRALTRVFLKGLLQGTVDNVSYVNAPSLAEARGIQIVEKKTANCGDYANSVETLSTRDDGGHVRTRQVDGTIFNKRDPHITEIQGLRVDVIPEGTLLLIPNHDRPGMIGHVGTILGDAGVNIAGMQVGRKAVGERAVMIINLEEPVSDEVIARLDAVPDLFGARLIDLH</sequence>
<dbReference type="FunFam" id="3.30.70.260:FF:000008">
    <property type="entry name" value="D-3-phosphoglycerate dehydrogenase, chloroplastic"/>
    <property type="match status" value="1"/>
</dbReference>
<dbReference type="GO" id="GO:0051287">
    <property type="term" value="F:NAD binding"/>
    <property type="evidence" value="ECO:0007669"/>
    <property type="project" value="InterPro"/>
</dbReference>
<dbReference type="InterPro" id="IPR050857">
    <property type="entry name" value="D-2-hydroxyacid_DH"/>
</dbReference>
<dbReference type="GO" id="GO:0006564">
    <property type="term" value="P:L-serine biosynthetic process"/>
    <property type="evidence" value="ECO:0007669"/>
    <property type="project" value="UniProtKB-KW"/>
</dbReference>
<comment type="function">
    <text evidence="1">Catalyzes the reversible oxidation of 3-phospho-D-glycerate to 3-phosphonooxypyruvate, the first step of the phosphorylated L-serine biosynthesis pathway. Also catalyzes the reversible oxidation of 2-hydroxyglutarate to 2-oxoglutarate.</text>
</comment>
<dbReference type="EMBL" id="NIGF01000006">
    <property type="protein sequence ID" value="PQV64305.1"/>
    <property type="molecule type" value="Genomic_DNA"/>
</dbReference>
<reference evidence="15 16" key="1">
    <citation type="journal article" date="2018" name="Syst. Appl. Microbiol.">
        <title>Abditibacterium utsteinense sp. nov., the first cultivated member of candidate phylum FBP, isolated from ice-free Antarctic soil samples.</title>
        <authorList>
            <person name="Tahon G."/>
            <person name="Tytgat B."/>
            <person name="Lebbe L."/>
            <person name="Carlier A."/>
            <person name="Willems A."/>
        </authorList>
    </citation>
    <scope>NUCLEOTIDE SEQUENCE [LARGE SCALE GENOMIC DNA]</scope>
    <source>
        <strain evidence="15 16">LMG 29911</strain>
    </source>
</reference>
<evidence type="ECO:0000259" key="14">
    <source>
        <dbReference type="PROSITE" id="PS51671"/>
    </source>
</evidence>
<feature type="domain" description="ACT" evidence="14">
    <location>
        <begin position="456"/>
        <end position="529"/>
    </location>
</feature>
<proteinExistence type="inferred from homology"/>
<dbReference type="InterPro" id="IPR029753">
    <property type="entry name" value="D-isomer_DH_CS"/>
</dbReference>
<evidence type="ECO:0000256" key="6">
    <source>
        <dbReference type="ARBA" id="ARBA00021582"/>
    </source>
</evidence>
<dbReference type="CDD" id="cd04902">
    <property type="entry name" value="ACT_3PGDH-xct"/>
    <property type="match status" value="1"/>
</dbReference>
<dbReference type="PROSITE" id="PS51671">
    <property type="entry name" value="ACT"/>
    <property type="match status" value="1"/>
</dbReference>
<dbReference type="InterPro" id="IPR045626">
    <property type="entry name" value="PGDH_ASB_dom"/>
</dbReference>
<dbReference type="InterPro" id="IPR002912">
    <property type="entry name" value="ACT_dom"/>
</dbReference>
<keyword evidence="8" id="KW-0560">Oxidoreductase</keyword>
<evidence type="ECO:0000256" key="11">
    <source>
        <dbReference type="ARBA" id="ARBA00030455"/>
    </source>
</evidence>
<dbReference type="SUPFAM" id="SSF51735">
    <property type="entry name" value="NAD(P)-binding Rossmann-fold domains"/>
    <property type="match status" value="1"/>
</dbReference>
<dbReference type="GO" id="GO:0004617">
    <property type="term" value="F:phosphoglycerate dehydrogenase activity"/>
    <property type="evidence" value="ECO:0007669"/>
    <property type="project" value="UniProtKB-EC"/>
</dbReference>
<dbReference type="FunCoup" id="A0A2S8SU38">
    <property type="interactions" value="329"/>
</dbReference>
<dbReference type="Pfam" id="PF19304">
    <property type="entry name" value="PGDH_inter"/>
    <property type="match status" value="1"/>
</dbReference>
<evidence type="ECO:0000256" key="9">
    <source>
        <dbReference type="ARBA" id="ARBA00023027"/>
    </source>
</evidence>
<comment type="catalytic activity">
    <reaction evidence="12">
        <text>(R)-2-hydroxyglutarate + NAD(+) = 2-oxoglutarate + NADH + H(+)</text>
        <dbReference type="Rhea" id="RHEA:49612"/>
        <dbReference type="ChEBI" id="CHEBI:15378"/>
        <dbReference type="ChEBI" id="CHEBI:15801"/>
        <dbReference type="ChEBI" id="CHEBI:16810"/>
        <dbReference type="ChEBI" id="CHEBI:57540"/>
        <dbReference type="ChEBI" id="CHEBI:57945"/>
        <dbReference type="EC" id="1.1.1.399"/>
    </reaction>
</comment>
<dbReference type="Pfam" id="PF02826">
    <property type="entry name" value="2-Hacid_dh_C"/>
    <property type="match status" value="1"/>
</dbReference>
<dbReference type="Pfam" id="PF01842">
    <property type="entry name" value="ACT"/>
    <property type="match status" value="1"/>
</dbReference>
<keyword evidence="10" id="KW-0718">Serine biosynthesis</keyword>
<organism evidence="15 16">
    <name type="scientific">Abditibacterium utsteinense</name>
    <dbReference type="NCBI Taxonomy" id="1960156"/>
    <lineage>
        <taxon>Bacteria</taxon>
        <taxon>Pseudomonadati</taxon>
        <taxon>Abditibacteriota</taxon>
        <taxon>Abditibacteriia</taxon>
        <taxon>Abditibacteriales</taxon>
        <taxon>Abditibacteriaceae</taxon>
        <taxon>Abditibacterium</taxon>
    </lineage>
</organism>
<evidence type="ECO:0000256" key="3">
    <source>
        <dbReference type="ARBA" id="ARBA00005854"/>
    </source>
</evidence>
<evidence type="ECO:0000256" key="12">
    <source>
        <dbReference type="ARBA" id="ARBA00048126"/>
    </source>
</evidence>
<evidence type="ECO:0000256" key="8">
    <source>
        <dbReference type="ARBA" id="ARBA00023002"/>
    </source>
</evidence>
<evidence type="ECO:0000256" key="7">
    <source>
        <dbReference type="ARBA" id="ARBA00022605"/>
    </source>
</evidence>
<dbReference type="SUPFAM" id="SSF55021">
    <property type="entry name" value="ACT-like"/>
    <property type="match status" value="1"/>
</dbReference>
<dbReference type="Gene3D" id="3.30.1330.90">
    <property type="entry name" value="D-3-phosphoglycerate dehydrogenase, domain 3"/>
    <property type="match status" value="1"/>
</dbReference>
<dbReference type="FunFam" id="3.40.50.720:FF:000021">
    <property type="entry name" value="D-3-phosphoglycerate dehydrogenase"/>
    <property type="match status" value="1"/>
</dbReference>
<dbReference type="InterPro" id="IPR036291">
    <property type="entry name" value="NAD(P)-bd_dom_sf"/>
</dbReference>
<evidence type="ECO:0000256" key="2">
    <source>
        <dbReference type="ARBA" id="ARBA00005216"/>
    </source>
</evidence>
<dbReference type="SUPFAM" id="SSF52283">
    <property type="entry name" value="Formate/glycerate dehydrogenase catalytic domain-like"/>
    <property type="match status" value="1"/>
</dbReference>
<dbReference type="InterPro" id="IPR006139">
    <property type="entry name" value="D-isomer_2_OHA_DH_cat_dom"/>
</dbReference>
<evidence type="ECO:0000256" key="13">
    <source>
        <dbReference type="ARBA" id="ARBA00048731"/>
    </source>
</evidence>
<evidence type="ECO:0000313" key="16">
    <source>
        <dbReference type="Proteomes" id="UP000237684"/>
    </source>
</evidence>
<protein>
    <recommendedName>
        <fullName evidence="6">D-3-phosphoglycerate dehydrogenase</fullName>
        <ecNumber evidence="4">1.1.1.399</ecNumber>
        <ecNumber evidence="5">1.1.1.95</ecNumber>
    </recommendedName>
    <alternativeName>
        <fullName evidence="11">2-oxoglutarate reductase</fullName>
    </alternativeName>
</protein>
<dbReference type="InParanoid" id="A0A2S8SU38"/>
<comment type="caution">
    <text evidence="15">The sequence shown here is derived from an EMBL/GenBank/DDBJ whole genome shotgun (WGS) entry which is preliminary data.</text>
</comment>
<evidence type="ECO:0000256" key="5">
    <source>
        <dbReference type="ARBA" id="ARBA00013143"/>
    </source>
</evidence>
<evidence type="ECO:0000256" key="10">
    <source>
        <dbReference type="ARBA" id="ARBA00023299"/>
    </source>
</evidence>
<accession>A0A2S8SU38</accession>
<keyword evidence="16" id="KW-1185">Reference proteome</keyword>
<evidence type="ECO:0000256" key="1">
    <source>
        <dbReference type="ARBA" id="ARBA00003800"/>
    </source>
</evidence>
<dbReference type="PROSITE" id="PS00671">
    <property type="entry name" value="D_2_HYDROXYACID_DH_3"/>
    <property type="match status" value="1"/>
</dbReference>
<dbReference type="Gene3D" id="3.30.70.260">
    <property type="match status" value="1"/>
</dbReference>
<dbReference type="InterPro" id="IPR045865">
    <property type="entry name" value="ACT-like_dom_sf"/>
</dbReference>
<keyword evidence="9" id="KW-0520">NAD</keyword>
<dbReference type="FunFam" id="3.30.1330.90:FF:000003">
    <property type="entry name" value="D-3-phosphoglycerate dehydrogenase"/>
    <property type="match status" value="1"/>
</dbReference>
<dbReference type="OrthoDB" id="9792971at2"/>
<dbReference type="EC" id="1.1.1.399" evidence="4"/>
<dbReference type="AlphaFoldDB" id="A0A2S8SU38"/>
<dbReference type="UniPathway" id="UPA00135">
    <property type="reaction ID" value="UER00196"/>
</dbReference>
<evidence type="ECO:0000313" key="15">
    <source>
        <dbReference type="EMBL" id="PQV64305.1"/>
    </source>
</evidence>
<dbReference type="Gene3D" id="3.40.50.720">
    <property type="entry name" value="NAD(P)-binding Rossmann-like Domain"/>
    <property type="match status" value="2"/>
</dbReference>
<gene>
    <name evidence="15" type="ORF">B1R32_106151</name>
</gene>
<keyword evidence="7" id="KW-0028">Amino-acid biosynthesis</keyword>
<dbReference type="SUPFAM" id="SSF143548">
    <property type="entry name" value="Serine metabolism enzymes domain"/>
    <property type="match status" value="1"/>
</dbReference>
<dbReference type="RefSeq" id="WP_105483463.1">
    <property type="nucleotide sequence ID" value="NZ_NIGF01000006.1"/>
</dbReference>
<evidence type="ECO:0000256" key="4">
    <source>
        <dbReference type="ARBA" id="ARBA00013001"/>
    </source>
</evidence>
<dbReference type="PANTHER" id="PTHR42789">
    <property type="entry name" value="D-ISOMER SPECIFIC 2-HYDROXYACID DEHYDROGENASE FAMILY PROTEIN (AFU_ORTHOLOGUE AFUA_6G10090)"/>
    <property type="match status" value="1"/>
</dbReference>
<dbReference type="Proteomes" id="UP000237684">
    <property type="component" value="Unassembled WGS sequence"/>
</dbReference>
<dbReference type="PANTHER" id="PTHR42789:SF1">
    <property type="entry name" value="D-ISOMER SPECIFIC 2-HYDROXYACID DEHYDROGENASE FAMILY PROTEIN (AFU_ORTHOLOGUE AFUA_6G10090)"/>
    <property type="match status" value="1"/>
</dbReference>
<comment type="similarity">
    <text evidence="3">Belongs to the D-isomer specific 2-hydroxyacid dehydrogenase family.</text>
</comment>
<dbReference type="EC" id="1.1.1.95" evidence="5"/>